<keyword evidence="15" id="KW-1185">Reference proteome</keyword>
<dbReference type="GO" id="GO:0005739">
    <property type="term" value="C:mitochondrion"/>
    <property type="evidence" value="ECO:0007669"/>
    <property type="project" value="UniProtKB-SubCell"/>
</dbReference>
<keyword evidence="8" id="KW-0143">Chaperone</keyword>
<dbReference type="GO" id="GO:0009408">
    <property type="term" value="P:response to heat"/>
    <property type="evidence" value="ECO:0007669"/>
    <property type="project" value="InterPro"/>
</dbReference>
<feature type="region of interest" description="Disordered" evidence="11">
    <location>
        <begin position="455"/>
        <end position="489"/>
    </location>
</feature>
<dbReference type="AlphaFoldDB" id="A0A1G4M830"/>
<dbReference type="InterPro" id="IPR012724">
    <property type="entry name" value="DnaJ"/>
</dbReference>
<evidence type="ECO:0000256" key="11">
    <source>
        <dbReference type="SAM" id="MobiDB-lite"/>
    </source>
</evidence>
<dbReference type="SUPFAM" id="SSF49493">
    <property type="entry name" value="HSP40/DnaJ peptide-binding domain"/>
    <property type="match status" value="2"/>
</dbReference>
<dbReference type="FunFam" id="1.10.287.110:FF:000053">
    <property type="entry name" value="Putative Mitochondrial DnaJ chaperone"/>
    <property type="match status" value="1"/>
</dbReference>
<dbReference type="Proteomes" id="UP000190831">
    <property type="component" value="Chromosome B"/>
</dbReference>
<gene>
    <name evidence="14" type="ORF">LAFE_0B06436G</name>
</gene>
<dbReference type="PANTHER" id="PTHR43096:SF52">
    <property type="entry name" value="DNAJ HOMOLOG 1, MITOCHONDRIAL-RELATED"/>
    <property type="match status" value="1"/>
</dbReference>
<evidence type="ECO:0000256" key="6">
    <source>
        <dbReference type="ARBA" id="ARBA00022946"/>
    </source>
</evidence>
<feature type="domain" description="J" evidence="12">
    <location>
        <begin position="59"/>
        <end position="123"/>
    </location>
</feature>
<keyword evidence="6" id="KW-0809">Transit peptide</keyword>
<dbReference type="Gene3D" id="2.10.230.10">
    <property type="entry name" value="Heat shock protein DnaJ, cysteine-rich domain"/>
    <property type="match status" value="1"/>
</dbReference>
<dbReference type="GO" id="GO:0051082">
    <property type="term" value="F:unfolded protein binding"/>
    <property type="evidence" value="ECO:0007669"/>
    <property type="project" value="InterPro"/>
</dbReference>
<dbReference type="SUPFAM" id="SSF46565">
    <property type="entry name" value="Chaperone J-domain"/>
    <property type="match status" value="1"/>
</dbReference>
<dbReference type="GO" id="GO:0008270">
    <property type="term" value="F:zinc ion binding"/>
    <property type="evidence" value="ECO:0007669"/>
    <property type="project" value="UniProtKB-KW"/>
</dbReference>
<evidence type="ECO:0000256" key="2">
    <source>
        <dbReference type="ARBA" id="ARBA00022723"/>
    </source>
</evidence>
<keyword evidence="2 10" id="KW-0479">Metal-binding</keyword>
<dbReference type="STRING" id="4955.A0A1G4M830"/>
<dbReference type="InterPro" id="IPR008971">
    <property type="entry name" value="HSP40/DnaJ_pept-bd"/>
</dbReference>
<dbReference type="GO" id="GO:0005524">
    <property type="term" value="F:ATP binding"/>
    <property type="evidence" value="ECO:0007669"/>
    <property type="project" value="InterPro"/>
</dbReference>
<dbReference type="InterPro" id="IPR036869">
    <property type="entry name" value="J_dom_sf"/>
</dbReference>
<dbReference type="PRINTS" id="PR00625">
    <property type="entry name" value="JDOMAIN"/>
</dbReference>
<feature type="zinc finger region" description="CR-type" evidence="10">
    <location>
        <begin position="221"/>
        <end position="301"/>
    </location>
</feature>
<dbReference type="InterPro" id="IPR001305">
    <property type="entry name" value="HSP_DnaJ_Cys-rich_dom"/>
</dbReference>
<evidence type="ECO:0000313" key="14">
    <source>
        <dbReference type="EMBL" id="SCV99965.1"/>
    </source>
</evidence>
<keyword evidence="7" id="KW-0496">Mitochondrion</keyword>
<protein>
    <recommendedName>
        <fullName evidence="9">DnaJ homolog 1, mitochondrial</fullName>
    </recommendedName>
</protein>
<evidence type="ECO:0000256" key="9">
    <source>
        <dbReference type="ARBA" id="ARBA00072890"/>
    </source>
</evidence>
<dbReference type="PROSITE" id="PS51188">
    <property type="entry name" value="ZF_CR"/>
    <property type="match status" value="1"/>
</dbReference>
<evidence type="ECO:0000256" key="8">
    <source>
        <dbReference type="ARBA" id="ARBA00023186"/>
    </source>
</evidence>
<dbReference type="InterPro" id="IPR036410">
    <property type="entry name" value="HSP_DnaJ_Cys-rich_dom_sf"/>
</dbReference>
<evidence type="ECO:0000259" key="12">
    <source>
        <dbReference type="PROSITE" id="PS50076"/>
    </source>
</evidence>
<keyword evidence="3" id="KW-0677">Repeat</keyword>
<keyword evidence="5 10" id="KW-0862">Zinc</keyword>
<dbReference type="FunFam" id="2.60.260.20:FF:000005">
    <property type="entry name" value="Chaperone protein dnaJ 1, mitochondrial"/>
    <property type="match status" value="1"/>
</dbReference>
<accession>A0A1G4M830</accession>
<dbReference type="CDD" id="cd10747">
    <property type="entry name" value="DnaJ_C"/>
    <property type="match status" value="1"/>
</dbReference>
<dbReference type="Pfam" id="PF01556">
    <property type="entry name" value="DnaJ_C"/>
    <property type="match status" value="1"/>
</dbReference>
<dbReference type="PANTHER" id="PTHR43096">
    <property type="entry name" value="DNAJ HOMOLOG 1, MITOCHONDRIAL-RELATED"/>
    <property type="match status" value="1"/>
</dbReference>
<sequence length="505" mass="53489">MHNNSLLHLGKLRLTVPRLMASGLQARSGAWVAHAGGCRVLAHGRAFHTSPPARNELKDPYKTLGVAQTASASEIKKAYYKLAKKYHPDINKAEDAQKKFHDLQNAYEILSDDTKRQQWDQFGPAAFSQGGAGAGPAGGAGGFGGAEGFHGFEGFGSGGFGAGGGFGGINFEDLFGAAFGGGAGAGGAGARSQRANMYREYQGSPVELSKRISFKDAVFGAKNVHLKFSALDPCGTCHGSGLKTGASRSTCPGCSGTGTRVHVRAGFQMASTCPQCDGEGSVVRDSDMCSSCHGEGVTMNANHDISVDLPHGLQDGDVIRISGKGSYPNLALDPAMRDNVRLSRGDVLLRIRVDKDPRFSIKNKYDIWFTQDISITTAALGGVVTIPTVDGEQIRLKVAAGTQHNDVVSIPQKGVPKGTFGRGDMKVQYRISIKKPQSQAEKCLWEALADITGDTTAKRSVSPSEPHSNVSESKKSDSNPDTPSALGRLEEFISNTFKKIKGDKK</sequence>
<name>A0A1G4M830_LACFM</name>
<feature type="compositionally biased region" description="Polar residues" evidence="11">
    <location>
        <begin position="455"/>
        <end position="471"/>
    </location>
</feature>
<dbReference type="EMBL" id="LT598489">
    <property type="protein sequence ID" value="SCV99965.1"/>
    <property type="molecule type" value="Genomic_DNA"/>
</dbReference>
<feature type="domain" description="CR-type" evidence="13">
    <location>
        <begin position="221"/>
        <end position="301"/>
    </location>
</feature>
<evidence type="ECO:0000256" key="7">
    <source>
        <dbReference type="ARBA" id="ARBA00023128"/>
    </source>
</evidence>
<dbReference type="Gene3D" id="1.10.287.110">
    <property type="entry name" value="DnaJ domain"/>
    <property type="match status" value="1"/>
</dbReference>
<evidence type="ECO:0000256" key="5">
    <source>
        <dbReference type="ARBA" id="ARBA00022833"/>
    </source>
</evidence>
<dbReference type="InterPro" id="IPR002939">
    <property type="entry name" value="DnaJ_C"/>
</dbReference>
<dbReference type="GO" id="GO:0042026">
    <property type="term" value="P:protein refolding"/>
    <property type="evidence" value="ECO:0007669"/>
    <property type="project" value="TreeGrafter"/>
</dbReference>
<keyword evidence="4 10" id="KW-0863">Zinc-finger</keyword>
<evidence type="ECO:0000256" key="4">
    <source>
        <dbReference type="ARBA" id="ARBA00022771"/>
    </source>
</evidence>
<dbReference type="CDD" id="cd10719">
    <property type="entry name" value="DnaJ_zf"/>
    <property type="match status" value="1"/>
</dbReference>
<evidence type="ECO:0000256" key="10">
    <source>
        <dbReference type="PROSITE-ProRule" id="PRU00546"/>
    </source>
</evidence>
<dbReference type="OrthoDB" id="10256793at2759"/>
<dbReference type="GO" id="GO:0031072">
    <property type="term" value="F:heat shock protein binding"/>
    <property type="evidence" value="ECO:0007669"/>
    <property type="project" value="InterPro"/>
</dbReference>
<proteinExistence type="inferred from homology"/>
<dbReference type="InterPro" id="IPR001623">
    <property type="entry name" value="DnaJ_domain"/>
</dbReference>
<comment type="subcellular location">
    <subcellularLocation>
        <location evidence="1">Mitochondrion</location>
    </subcellularLocation>
</comment>
<organism evidence="14 15">
    <name type="scientific">Lachancea fermentati</name>
    <name type="common">Zygosaccharomyces fermentati</name>
    <dbReference type="NCBI Taxonomy" id="4955"/>
    <lineage>
        <taxon>Eukaryota</taxon>
        <taxon>Fungi</taxon>
        <taxon>Dikarya</taxon>
        <taxon>Ascomycota</taxon>
        <taxon>Saccharomycotina</taxon>
        <taxon>Saccharomycetes</taxon>
        <taxon>Saccharomycetales</taxon>
        <taxon>Saccharomycetaceae</taxon>
        <taxon>Lachancea</taxon>
    </lineage>
</organism>
<dbReference type="SUPFAM" id="SSF57938">
    <property type="entry name" value="DnaJ/Hsp40 cysteine-rich domain"/>
    <property type="match status" value="1"/>
</dbReference>
<reference evidence="15" key="1">
    <citation type="submission" date="2016-03" db="EMBL/GenBank/DDBJ databases">
        <authorList>
            <person name="Devillers H."/>
        </authorList>
    </citation>
    <scope>NUCLEOTIDE SEQUENCE [LARGE SCALE GENOMIC DNA]</scope>
</reference>
<dbReference type="SMART" id="SM00271">
    <property type="entry name" value="DnaJ"/>
    <property type="match status" value="1"/>
</dbReference>
<dbReference type="FunFam" id="2.10.230.10:FF:000002">
    <property type="entry name" value="Molecular chaperone DnaJ"/>
    <property type="match status" value="1"/>
</dbReference>
<dbReference type="OMA" id="MATDYYA"/>
<evidence type="ECO:0000256" key="3">
    <source>
        <dbReference type="ARBA" id="ARBA00022737"/>
    </source>
</evidence>
<evidence type="ECO:0000259" key="13">
    <source>
        <dbReference type="PROSITE" id="PS51188"/>
    </source>
</evidence>
<dbReference type="Gene3D" id="2.60.260.20">
    <property type="entry name" value="Urease metallochaperone UreE, N-terminal domain"/>
    <property type="match status" value="2"/>
</dbReference>
<dbReference type="Pfam" id="PF00684">
    <property type="entry name" value="DnaJ_CXXCXGXG"/>
    <property type="match status" value="1"/>
</dbReference>
<dbReference type="CDD" id="cd06257">
    <property type="entry name" value="DnaJ"/>
    <property type="match status" value="1"/>
</dbReference>
<dbReference type="HAMAP" id="MF_01152">
    <property type="entry name" value="DnaJ"/>
    <property type="match status" value="1"/>
</dbReference>
<dbReference type="PROSITE" id="PS50076">
    <property type="entry name" value="DNAJ_2"/>
    <property type="match status" value="1"/>
</dbReference>
<evidence type="ECO:0000313" key="15">
    <source>
        <dbReference type="Proteomes" id="UP000190831"/>
    </source>
</evidence>
<dbReference type="GO" id="GO:0051603">
    <property type="term" value="P:proteolysis involved in protein catabolic process"/>
    <property type="evidence" value="ECO:0007669"/>
    <property type="project" value="UniProtKB-ARBA"/>
</dbReference>
<dbReference type="Pfam" id="PF00226">
    <property type="entry name" value="DnaJ"/>
    <property type="match status" value="1"/>
</dbReference>
<evidence type="ECO:0000256" key="1">
    <source>
        <dbReference type="ARBA" id="ARBA00004173"/>
    </source>
</evidence>